<reference evidence="1" key="1">
    <citation type="submission" date="2022-06" db="EMBL/GenBank/DDBJ databases">
        <title>Phylogenomic reconstructions and comparative analyses of Kickxellomycotina fungi.</title>
        <authorList>
            <person name="Reynolds N.K."/>
            <person name="Stajich J.E."/>
            <person name="Barry K."/>
            <person name="Grigoriev I.V."/>
            <person name="Crous P."/>
            <person name="Smith M.E."/>
        </authorList>
    </citation>
    <scope>NUCLEOTIDE SEQUENCE</scope>
    <source>
        <strain evidence="1">RSA 2271</strain>
    </source>
</reference>
<evidence type="ECO:0000313" key="1">
    <source>
        <dbReference type="EMBL" id="KAJ1668995.1"/>
    </source>
</evidence>
<evidence type="ECO:0000313" key="2">
    <source>
        <dbReference type="Proteomes" id="UP001145114"/>
    </source>
</evidence>
<organism evidence="1 2">
    <name type="scientific">Spiromyces aspiralis</name>
    <dbReference type="NCBI Taxonomy" id="68401"/>
    <lineage>
        <taxon>Eukaryota</taxon>
        <taxon>Fungi</taxon>
        <taxon>Fungi incertae sedis</taxon>
        <taxon>Zoopagomycota</taxon>
        <taxon>Kickxellomycotina</taxon>
        <taxon>Kickxellomycetes</taxon>
        <taxon>Kickxellales</taxon>
        <taxon>Kickxellaceae</taxon>
        <taxon>Spiromyces</taxon>
    </lineage>
</organism>
<protein>
    <submittedName>
        <fullName evidence="1">Uncharacterized protein</fullName>
    </submittedName>
</protein>
<feature type="non-terminal residue" evidence="1">
    <location>
        <position position="95"/>
    </location>
</feature>
<gene>
    <name evidence="1" type="ORF">EV182_008961</name>
</gene>
<keyword evidence="2" id="KW-1185">Reference proteome</keyword>
<dbReference type="EMBL" id="JAMZIH010010266">
    <property type="protein sequence ID" value="KAJ1668995.1"/>
    <property type="molecule type" value="Genomic_DNA"/>
</dbReference>
<dbReference type="Proteomes" id="UP001145114">
    <property type="component" value="Unassembled WGS sequence"/>
</dbReference>
<comment type="caution">
    <text evidence="1">The sequence shown here is derived from an EMBL/GenBank/DDBJ whole genome shotgun (WGS) entry which is preliminary data.</text>
</comment>
<name>A0ACC1H8P7_9FUNG</name>
<sequence length="95" mass="10573">MSKRAHSDGAALPSKQLRSSTTSSTGSNRAPAHVTGDKITIGTDNWIKLVRDNRLLVDKLDLLLHIMDDSSSDVILRPRRFGKSTFLNMIHNFLN</sequence>
<proteinExistence type="predicted"/>
<accession>A0ACC1H8P7</accession>